<gene>
    <name evidence="2" type="ORF">SAMN04488042_101869</name>
</gene>
<dbReference type="AlphaFoldDB" id="A0A1I4J5G7"/>
<evidence type="ECO:0000313" key="3">
    <source>
        <dbReference type="Proteomes" id="UP000199144"/>
    </source>
</evidence>
<dbReference type="RefSeq" id="WP_093091192.1">
    <property type="nucleotide sequence ID" value="NZ_FOTQ01000001.1"/>
</dbReference>
<dbReference type="InterPro" id="IPR029787">
    <property type="entry name" value="Nucleotide_cyclase"/>
</dbReference>
<dbReference type="InterPro" id="IPR050697">
    <property type="entry name" value="Adenylyl/Guanylyl_Cyclase_3/4"/>
</dbReference>
<dbReference type="PANTHER" id="PTHR43081">
    <property type="entry name" value="ADENYLATE CYCLASE, TERMINAL-DIFFERENTIATION SPECIFIC-RELATED"/>
    <property type="match status" value="1"/>
</dbReference>
<protein>
    <submittedName>
        <fullName evidence="2">Adenylate cyclase, class 3</fullName>
    </submittedName>
</protein>
<evidence type="ECO:0000259" key="1">
    <source>
        <dbReference type="PROSITE" id="PS50125"/>
    </source>
</evidence>
<organism evidence="2 3">
    <name type="scientific">Shimia aestuarii</name>
    <dbReference type="NCBI Taxonomy" id="254406"/>
    <lineage>
        <taxon>Bacteria</taxon>
        <taxon>Pseudomonadati</taxon>
        <taxon>Pseudomonadota</taxon>
        <taxon>Alphaproteobacteria</taxon>
        <taxon>Rhodobacterales</taxon>
        <taxon>Roseobacteraceae</taxon>
    </lineage>
</organism>
<dbReference type="InterPro" id="IPR037401">
    <property type="entry name" value="SnoaL-like"/>
</dbReference>
<dbReference type="GO" id="GO:0006171">
    <property type="term" value="P:cAMP biosynthetic process"/>
    <property type="evidence" value="ECO:0007669"/>
    <property type="project" value="TreeGrafter"/>
</dbReference>
<proteinExistence type="predicted"/>
<dbReference type="Gene3D" id="3.30.70.1230">
    <property type="entry name" value="Nucleotide cyclase"/>
    <property type="match status" value="1"/>
</dbReference>
<sequence length="323" mass="35252">MIRPSPELLAVSRRWYDAIVTRHPSELQNFLSSGAHLRFVGSAEDEHWLGTAVRQAIGDHFHEVPELIRKEELAAEAFESNGAGWSFFAHRFWFENRPDQPVTFRTTLVFTLEDGSWKIIQRHASVPVSNALITGNEHKAIQALTEAAQQGFALGQREGLASVMFTDVVDSSTLANALGDRVWSARVAEHFNHLRGIIETHDGQFVKSLGDGTLSSFSSAKAALAAAVDIQRAMTEQASEPYLQLRIGIHTGDVVQSDDDFFGNVVNKAARITATAGSGEIRVSDITRAMVGGASGFAFSAPRSARLKGFDGDHVTHALEWSA</sequence>
<evidence type="ECO:0000313" key="2">
    <source>
        <dbReference type="EMBL" id="SFL61487.1"/>
    </source>
</evidence>
<dbReference type="GO" id="GO:0004016">
    <property type="term" value="F:adenylate cyclase activity"/>
    <property type="evidence" value="ECO:0007669"/>
    <property type="project" value="UniProtKB-ARBA"/>
</dbReference>
<dbReference type="Proteomes" id="UP000199144">
    <property type="component" value="Unassembled WGS sequence"/>
</dbReference>
<dbReference type="PROSITE" id="PS50125">
    <property type="entry name" value="GUANYLATE_CYCLASE_2"/>
    <property type="match status" value="1"/>
</dbReference>
<keyword evidence="3" id="KW-1185">Reference proteome</keyword>
<dbReference type="SUPFAM" id="SSF55073">
    <property type="entry name" value="Nucleotide cyclase"/>
    <property type="match status" value="1"/>
</dbReference>
<dbReference type="SUPFAM" id="SSF54427">
    <property type="entry name" value="NTF2-like"/>
    <property type="match status" value="1"/>
</dbReference>
<dbReference type="Pfam" id="PF00211">
    <property type="entry name" value="Guanylate_cyc"/>
    <property type="match status" value="1"/>
</dbReference>
<dbReference type="InterPro" id="IPR032710">
    <property type="entry name" value="NTF2-like_dom_sf"/>
</dbReference>
<dbReference type="SMART" id="SM00044">
    <property type="entry name" value="CYCc"/>
    <property type="match status" value="1"/>
</dbReference>
<dbReference type="GO" id="GO:0035556">
    <property type="term" value="P:intracellular signal transduction"/>
    <property type="evidence" value="ECO:0007669"/>
    <property type="project" value="InterPro"/>
</dbReference>
<feature type="domain" description="Guanylate cyclase" evidence="1">
    <location>
        <begin position="162"/>
        <end position="273"/>
    </location>
</feature>
<name>A0A1I4J5G7_9RHOB</name>
<dbReference type="CDD" id="cd07302">
    <property type="entry name" value="CHD"/>
    <property type="match status" value="1"/>
</dbReference>
<accession>A0A1I4J5G7</accession>
<dbReference type="Gene3D" id="3.10.450.50">
    <property type="match status" value="1"/>
</dbReference>
<dbReference type="PANTHER" id="PTHR43081:SF19">
    <property type="entry name" value="PH-SENSITIVE ADENYLATE CYCLASE RV1264"/>
    <property type="match status" value="1"/>
</dbReference>
<dbReference type="InterPro" id="IPR001054">
    <property type="entry name" value="A/G_cyclase"/>
</dbReference>
<dbReference type="Pfam" id="PF13474">
    <property type="entry name" value="SnoaL_3"/>
    <property type="match status" value="1"/>
</dbReference>
<reference evidence="2 3" key="1">
    <citation type="submission" date="2016-10" db="EMBL/GenBank/DDBJ databases">
        <authorList>
            <person name="de Groot N.N."/>
        </authorList>
    </citation>
    <scope>NUCLEOTIDE SEQUENCE [LARGE SCALE GENOMIC DNA]</scope>
    <source>
        <strain evidence="2 3">DSM 15283</strain>
    </source>
</reference>
<dbReference type="STRING" id="254406.SAMN04488042_101869"/>
<dbReference type="EMBL" id="FOTQ01000001">
    <property type="protein sequence ID" value="SFL61487.1"/>
    <property type="molecule type" value="Genomic_DNA"/>
</dbReference>
<dbReference type="OrthoDB" id="7699763at2"/>